<evidence type="ECO:0000256" key="7">
    <source>
        <dbReference type="ARBA" id="ARBA00023136"/>
    </source>
</evidence>
<evidence type="ECO:0000256" key="6">
    <source>
        <dbReference type="ARBA" id="ARBA00022989"/>
    </source>
</evidence>
<feature type="transmembrane region" description="Helical" evidence="11">
    <location>
        <begin position="438"/>
        <end position="456"/>
    </location>
</feature>
<dbReference type="EMBL" id="BSDO01000001">
    <property type="protein sequence ID" value="GLI20436.1"/>
    <property type="molecule type" value="Genomic_DNA"/>
</dbReference>
<evidence type="ECO:0000256" key="11">
    <source>
        <dbReference type="SAM" id="Phobius"/>
    </source>
</evidence>
<evidence type="ECO:0000259" key="12">
    <source>
        <dbReference type="Pfam" id="PF01514"/>
    </source>
</evidence>
<comment type="function">
    <text evidence="9">The M ring may be actively involved in energy transduction.</text>
</comment>
<reference evidence="15 17" key="2">
    <citation type="submission" date="2023-07" db="EMBL/GenBank/DDBJ databases">
        <title>Genomic Encyclopedia of Type Strains, Phase IV (KMG-IV): sequencing the most valuable type-strain genomes for metagenomic binning, comparative biology and taxonomic classification.</title>
        <authorList>
            <person name="Goeker M."/>
        </authorList>
    </citation>
    <scope>NUCLEOTIDE SEQUENCE [LARGE SCALE GENOMIC DNA]</scope>
    <source>
        <strain evidence="15 17">DSM 338</strain>
    </source>
</reference>
<evidence type="ECO:0000256" key="8">
    <source>
        <dbReference type="ARBA" id="ARBA00023143"/>
    </source>
</evidence>
<keyword evidence="5 11" id="KW-0812">Transmembrane</keyword>
<dbReference type="GO" id="GO:0009431">
    <property type="term" value="C:bacterial-type flagellum basal body, MS ring"/>
    <property type="evidence" value="ECO:0007669"/>
    <property type="project" value="InterPro"/>
</dbReference>
<evidence type="ECO:0000313" key="16">
    <source>
        <dbReference type="Proteomes" id="UP001144397"/>
    </source>
</evidence>
<gene>
    <name evidence="14" type="primary">fliF</name>
    <name evidence="15" type="ORF">GGQ86_002280</name>
    <name evidence="14" type="ORF">XFLAVUS301_01100</name>
</gene>
<dbReference type="Pfam" id="PF01514">
    <property type="entry name" value="YscJ_FliF"/>
    <property type="match status" value="1"/>
</dbReference>
<evidence type="ECO:0000256" key="10">
    <source>
        <dbReference type="SAM" id="MobiDB-lite"/>
    </source>
</evidence>
<dbReference type="Proteomes" id="UP001144397">
    <property type="component" value="Unassembled WGS sequence"/>
</dbReference>
<keyword evidence="14" id="KW-0969">Cilium</keyword>
<evidence type="ECO:0000256" key="9">
    <source>
        <dbReference type="PIRNR" id="PIRNR004862"/>
    </source>
</evidence>
<dbReference type="Gene3D" id="3.30.70.1530">
    <property type="entry name" value="Hypothetical protein rpa1041"/>
    <property type="match status" value="1"/>
</dbReference>
<accession>A0A9W6CHY9</accession>
<evidence type="ECO:0000313" key="17">
    <source>
        <dbReference type="Proteomes" id="UP001245370"/>
    </source>
</evidence>
<evidence type="ECO:0000256" key="4">
    <source>
        <dbReference type="ARBA" id="ARBA00022475"/>
    </source>
</evidence>
<comment type="similarity">
    <text evidence="3 9">Belongs to the FliF family.</text>
</comment>
<feature type="region of interest" description="Disordered" evidence="10">
    <location>
        <begin position="294"/>
        <end position="338"/>
    </location>
</feature>
<dbReference type="PANTHER" id="PTHR30046">
    <property type="entry name" value="FLAGELLAR M-RING PROTEIN"/>
    <property type="match status" value="1"/>
</dbReference>
<feature type="transmembrane region" description="Helical" evidence="11">
    <location>
        <begin position="21"/>
        <end position="43"/>
    </location>
</feature>
<dbReference type="GO" id="GO:0005886">
    <property type="term" value="C:plasma membrane"/>
    <property type="evidence" value="ECO:0007669"/>
    <property type="project" value="UniProtKB-SubCell"/>
</dbReference>
<dbReference type="GO" id="GO:0003774">
    <property type="term" value="F:cytoskeletal motor activity"/>
    <property type="evidence" value="ECO:0007669"/>
    <property type="project" value="InterPro"/>
</dbReference>
<keyword evidence="8 9" id="KW-0975">Bacterial flagellum</keyword>
<dbReference type="AlphaFoldDB" id="A0A9W6CHY9"/>
<protein>
    <recommendedName>
        <fullName evidence="9">Flagellar M-ring protein</fullName>
    </recommendedName>
</protein>
<sequence length="555" mass="59483">MIGKEQLEQLWRNLRDLGARRLIALALIGLTAVAAVALGAWYLGQPEREPLYANLTREDVNRIGGALKDAGIPFDVNADGTTVLVSHSDTARARMLLAVKGLPQSGNTGYELFNDVRAFGLTSFMQEVTRVRALEGELARTIQTMKGIKAARVHIVLPERGSFRRDQQSASASVVIRTETAEDASTAQAIRHLVAAAIPGLKMDQVTVLSTEGAVLSSSEDGASAAAGKKAMLQQQVSRETEEKVRRTLAPYIGLGNFEVQVSARLDTDRVTTSETTFDPASKVERSVRVVKELGQSQNKTKQPNTSVQQNIPGQTQQGDGGTDSNENSSRREELTNFEVSTRTVQTVREAFVVRGLSIAVLVNKERLMGAAGGADAIPVEQQLYEVEQLVASAAGFDKERGDKLKVAAVSFANGGAALEPVPPLPWSELLLRQAGTMINAATILIVAGLVIWFGLKPAVRAILARPERDEVEDAEAIEAAMLAGGAPLAAVAGPSIVPGEGAAGEEAPGALSLIEDLTSRLNRSPQKRLEQIVEFDEEQVAAILRQWLHQDARA</sequence>
<evidence type="ECO:0000256" key="2">
    <source>
        <dbReference type="ARBA" id="ARBA00004651"/>
    </source>
</evidence>
<dbReference type="InterPro" id="IPR000067">
    <property type="entry name" value="FlgMring_FliF"/>
</dbReference>
<comment type="subcellular location">
    <subcellularLocation>
        <location evidence="1 9">Bacterial flagellum basal body</location>
    </subcellularLocation>
    <subcellularLocation>
        <location evidence="2">Cell membrane</location>
        <topology evidence="2">Multi-pass membrane protein</topology>
    </subcellularLocation>
</comment>
<dbReference type="PIRSF" id="PIRSF004862">
    <property type="entry name" value="FliF"/>
    <property type="match status" value="1"/>
</dbReference>
<dbReference type="GO" id="GO:0071973">
    <property type="term" value="P:bacterial-type flagellum-dependent cell motility"/>
    <property type="evidence" value="ECO:0007669"/>
    <property type="project" value="InterPro"/>
</dbReference>
<feature type="compositionally biased region" description="Polar residues" evidence="10">
    <location>
        <begin position="295"/>
        <end position="313"/>
    </location>
</feature>
<dbReference type="InterPro" id="IPR006182">
    <property type="entry name" value="FliF_N_dom"/>
</dbReference>
<feature type="domain" description="Flagellar M-ring N-terminal" evidence="12">
    <location>
        <begin position="44"/>
        <end position="217"/>
    </location>
</feature>
<dbReference type="GeneID" id="95760902"/>
<dbReference type="InterPro" id="IPR013556">
    <property type="entry name" value="Flag_M-ring_C"/>
</dbReference>
<dbReference type="InterPro" id="IPR045851">
    <property type="entry name" value="AMP-bd_C_sf"/>
</dbReference>
<dbReference type="NCBIfam" id="TIGR00206">
    <property type="entry name" value="fliF"/>
    <property type="match status" value="1"/>
</dbReference>
<evidence type="ECO:0000256" key="3">
    <source>
        <dbReference type="ARBA" id="ARBA00007971"/>
    </source>
</evidence>
<dbReference type="Proteomes" id="UP001245370">
    <property type="component" value="Unassembled WGS sequence"/>
</dbReference>
<evidence type="ECO:0000259" key="13">
    <source>
        <dbReference type="Pfam" id="PF08345"/>
    </source>
</evidence>
<dbReference type="InterPro" id="IPR043427">
    <property type="entry name" value="YscJ/FliF"/>
</dbReference>
<keyword evidence="14" id="KW-0966">Cell projection</keyword>
<evidence type="ECO:0000313" key="15">
    <source>
        <dbReference type="EMBL" id="MDR6333810.1"/>
    </source>
</evidence>
<keyword evidence="6 11" id="KW-1133">Transmembrane helix</keyword>
<dbReference type="RefSeq" id="WP_281804581.1">
    <property type="nucleotide sequence ID" value="NZ_BSDO01000001.1"/>
</dbReference>
<organism evidence="14 16">
    <name type="scientific">Xanthobacter flavus</name>
    <dbReference type="NCBI Taxonomy" id="281"/>
    <lineage>
        <taxon>Bacteria</taxon>
        <taxon>Pseudomonadati</taxon>
        <taxon>Pseudomonadota</taxon>
        <taxon>Alphaproteobacteria</taxon>
        <taxon>Hyphomicrobiales</taxon>
        <taxon>Xanthobacteraceae</taxon>
        <taxon>Xanthobacter</taxon>
    </lineage>
</organism>
<keyword evidence="4" id="KW-1003">Cell membrane</keyword>
<evidence type="ECO:0000256" key="5">
    <source>
        <dbReference type="ARBA" id="ARBA00022692"/>
    </source>
</evidence>
<dbReference type="EMBL" id="JAVDPY010000003">
    <property type="protein sequence ID" value="MDR6333810.1"/>
    <property type="molecule type" value="Genomic_DNA"/>
</dbReference>
<name>A0A9W6CHY9_XANFL</name>
<keyword evidence="7 11" id="KW-0472">Membrane</keyword>
<evidence type="ECO:0000256" key="1">
    <source>
        <dbReference type="ARBA" id="ARBA00004117"/>
    </source>
</evidence>
<feature type="domain" description="Flagellar M-ring C-terminal" evidence="13">
    <location>
        <begin position="249"/>
        <end position="412"/>
    </location>
</feature>
<comment type="caution">
    <text evidence="14">The sequence shown here is derived from an EMBL/GenBank/DDBJ whole genome shotgun (WGS) entry which is preliminary data.</text>
</comment>
<proteinExistence type="inferred from homology"/>
<evidence type="ECO:0000313" key="14">
    <source>
        <dbReference type="EMBL" id="GLI20436.1"/>
    </source>
</evidence>
<reference evidence="14" key="1">
    <citation type="submission" date="2022-12" db="EMBL/GenBank/DDBJ databases">
        <title>Reference genome sequencing for broad-spectrum identification of bacterial and archaeal isolates by mass spectrometry.</title>
        <authorList>
            <person name="Sekiguchi Y."/>
            <person name="Tourlousse D.M."/>
        </authorList>
    </citation>
    <scope>NUCLEOTIDE SEQUENCE</scope>
    <source>
        <strain evidence="14">301</strain>
    </source>
</reference>
<keyword evidence="17" id="KW-1185">Reference proteome</keyword>
<dbReference type="PANTHER" id="PTHR30046:SF0">
    <property type="entry name" value="FLAGELLAR M-RING PROTEIN"/>
    <property type="match status" value="1"/>
</dbReference>
<dbReference type="PRINTS" id="PR01009">
    <property type="entry name" value="FLGMRINGFLIF"/>
</dbReference>
<dbReference type="Pfam" id="PF08345">
    <property type="entry name" value="YscJ_FliF_C"/>
    <property type="match status" value="1"/>
</dbReference>
<keyword evidence="14" id="KW-0282">Flagellum</keyword>
<dbReference type="Gene3D" id="3.30.300.30">
    <property type="match status" value="1"/>
</dbReference>